<feature type="domain" description="Major facilitator superfamily (MFS) profile" evidence="4">
    <location>
        <begin position="261"/>
        <end position="452"/>
    </location>
</feature>
<feature type="transmembrane region" description="Helical" evidence="3">
    <location>
        <begin position="130"/>
        <end position="149"/>
    </location>
</feature>
<keyword evidence="3" id="KW-0812">Transmembrane</keyword>
<evidence type="ECO:0000313" key="5">
    <source>
        <dbReference type="EMBL" id="KAJ2673820.1"/>
    </source>
</evidence>
<feature type="transmembrane region" description="Helical" evidence="3">
    <location>
        <begin position="58"/>
        <end position="81"/>
    </location>
</feature>
<comment type="similarity">
    <text evidence="2">Belongs to the major facilitator superfamily. Monocarboxylate porter (TC 2.A.1.13) family.</text>
</comment>
<evidence type="ECO:0000256" key="2">
    <source>
        <dbReference type="ARBA" id="ARBA00006727"/>
    </source>
</evidence>
<dbReference type="InterPro" id="IPR020846">
    <property type="entry name" value="MFS_dom"/>
</dbReference>
<sequence>MKAESTKSIDWNTSTKSINTQHNQCSTTDCNSIKCLQKSIDEKTPDEFADSWVKEDGWFAWVIALAGCVLGMLTLGVTRAHGVYQEYYVLSEFPDVPTATVAWIGSVQNMLLNLCGVAVGILSQIYDARVMCVIASFTMGMSFILASFSTQIWQLVLTQGVLYGASASFPYILGVTVPLQWIKRHRGLALAIVYMGSGVGGMWVSLLTTKCIDALGRQWSNRILGFIMLAVGMGVSPLIISRRPAKRPTKLLDLSVLRDWKFLFIAAGSFFAMGPNTVPYMLMPTYITNVLKSDSDLGSLIVTIINVSGIFGRFVAGILSDKLGPTNMLIVWVALAGYSQLGIWLPFSNVRAVIASAALFGVTGASIVGMILNSLAHVYGVSRITYISGLIYMTYSISSLAVVQTTSLMLDTVGHETNYTWPIVYTGLLLVVATVILLAFRLKMNPRLWVKM</sequence>
<feature type="transmembrane region" description="Helical" evidence="3">
    <location>
        <begin position="297"/>
        <end position="316"/>
    </location>
</feature>
<evidence type="ECO:0000313" key="6">
    <source>
        <dbReference type="Proteomes" id="UP001151518"/>
    </source>
</evidence>
<dbReference type="GO" id="GO:0022857">
    <property type="term" value="F:transmembrane transporter activity"/>
    <property type="evidence" value="ECO:0007669"/>
    <property type="project" value="InterPro"/>
</dbReference>
<feature type="transmembrane region" description="Helical" evidence="3">
    <location>
        <begin position="161"/>
        <end position="181"/>
    </location>
</feature>
<feature type="transmembrane region" description="Helical" evidence="3">
    <location>
        <begin position="262"/>
        <end position="282"/>
    </location>
</feature>
<dbReference type="EMBL" id="JANBTW010000063">
    <property type="protein sequence ID" value="KAJ2673820.1"/>
    <property type="molecule type" value="Genomic_DNA"/>
</dbReference>
<reference evidence="5" key="1">
    <citation type="submission" date="2022-07" db="EMBL/GenBank/DDBJ databases">
        <title>Phylogenomic reconstructions and comparative analyses of Kickxellomycotina fungi.</title>
        <authorList>
            <person name="Reynolds N.K."/>
            <person name="Stajich J.E."/>
            <person name="Barry K."/>
            <person name="Grigoriev I.V."/>
            <person name="Crous P."/>
            <person name="Smith M.E."/>
        </authorList>
    </citation>
    <scope>NUCLEOTIDE SEQUENCE</scope>
    <source>
        <strain evidence="5">NRRL 3115</strain>
    </source>
</reference>
<dbReference type="Pfam" id="PF07690">
    <property type="entry name" value="MFS_1"/>
    <property type="match status" value="2"/>
</dbReference>
<dbReference type="AlphaFoldDB" id="A0A9W8G074"/>
<protein>
    <recommendedName>
        <fullName evidence="4">Major facilitator superfamily (MFS) profile domain-containing protein</fullName>
    </recommendedName>
</protein>
<feature type="transmembrane region" description="Helical" evidence="3">
    <location>
        <begin position="328"/>
        <end position="347"/>
    </location>
</feature>
<keyword evidence="3" id="KW-0472">Membrane</keyword>
<evidence type="ECO:0000259" key="4">
    <source>
        <dbReference type="PROSITE" id="PS50850"/>
    </source>
</evidence>
<dbReference type="GO" id="GO:0016020">
    <property type="term" value="C:membrane"/>
    <property type="evidence" value="ECO:0007669"/>
    <property type="project" value="UniProtKB-SubCell"/>
</dbReference>
<dbReference type="Gene3D" id="1.20.1250.20">
    <property type="entry name" value="MFS general substrate transporter like domains"/>
    <property type="match status" value="2"/>
</dbReference>
<dbReference type="InterPro" id="IPR036259">
    <property type="entry name" value="MFS_trans_sf"/>
</dbReference>
<proteinExistence type="inferred from homology"/>
<evidence type="ECO:0000256" key="1">
    <source>
        <dbReference type="ARBA" id="ARBA00004141"/>
    </source>
</evidence>
<dbReference type="InterPro" id="IPR050327">
    <property type="entry name" value="Proton-linked_MCT"/>
</dbReference>
<comment type="subcellular location">
    <subcellularLocation>
        <location evidence="1">Membrane</location>
        <topology evidence="1">Multi-pass membrane protein</topology>
    </subcellularLocation>
</comment>
<evidence type="ECO:0000256" key="3">
    <source>
        <dbReference type="SAM" id="Phobius"/>
    </source>
</evidence>
<accession>A0A9W8G074</accession>
<dbReference type="OrthoDB" id="2213137at2759"/>
<keyword evidence="3" id="KW-1133">Transmembrane helix</keyword>
<gene>
    <name evidence="5" type="ORF">GGI25_004567</name>
</gene>
<dbReference type="Proteomes" id="UP001151518">
    <property type="component" value="Unassembled WGS sequence"/>
</dbReference>
<dbReference type="SUPFAM" id="SSF103473">
    <property type="entry name" value="MFS general substrate transporter"/>
    <property type="match status" value="1"/>
</dbReference>
<dbReference type="InterPro" id="IPR011701">
    <property type="entry name" value="MFS"/>
</dbReference>
<feature type="transmembrane region" description="Helical" evidence="3">
    <location>
        <begin position="101"/>
        <end position="123"/>
    </location>
</feature>
<dbReference type="PANTHER" id="PTHR11360:SF284">
    <property type="entry name" value="EG:103B4.3 PROTEIN-RELATED"/>
    <property type="match status" value="1"/>
</dbReference>
<dbReference type="PROSITE" id="PS50850">
    <property type="entry name" value="MFS"/>
    <property type="match status" value="1"/>
</dbReference>
<feature type="transmembrane region" description="Helical" evidence="3">
    <location>
        <begin position="353"/>
        <end position="372"/>
    </location>
</feature>
<feature type="transmembrane region" description="Helical" evidence="3">
    <location>
        <begin position="188"/>
        <end position="207"/>
    </location>
</feature>
<organism evidence="5 6">
    <name type="scientific">Coemansia spiralis</name>
    <dbReference type="NCBI Taxonomy" id="417178"/>
    <lineage>
        <taxon>Eukaryota</taxon>
        <taxon>Fungi</taxon>
        <taxon>Fungi incertae sedis</taxon>
        <taxon>Zoopagomycota</taxon>
        <taxon>Kickxellomycotina</taxon>
        <taxon>Kickxellomycetes</taxon>
        <taxon>Kickxellales</taxon>
        <taxon>Kickxellaceae</taxon>
        <taxon>Coemansia</taxon>
    </lineage>
</organism>
<feature type="transmembrane region" description="Helical" evidence="3">
    <location>
        <begin position="384"/>
        <end position="403"/>
    </location>
</feature>
<feature type="transmembrane region" description="Helical" evidence="3">
    <location>
        <begin position="219"/>
        <end position="241"/>
    </location>
</feature>
<comment type="caution">
    <text evidence="5">The sequence shown here is derived from an EMBL/GenBank/DDBJ whole genome shotgun (WGS) entry which is preliminary data.</text>
</comment>
<name>A0A9W8G074_9FUNG</name>
<feature type="transmembrane region" description="Helical" evidence="3">
    <location>
        <begin position="423"/>
        <end position="442"/>
    </location>
</feature>
<dbReference type="PANTHER" id="PTHR11360">
    <property type="entry name" value="MONOCARBOXYLATE TRANSPORTER"/>
    <property type="match status" value="1"/>
</dbReference>